<feature type="transmembrane region" description="Helical" evidence="1">
    <location>
        <begin position="44"/>
        <end position="64"/>
    </location>
</feature>
<feature type="transmembrane region" description="Helical" evidence="1">
    <location>
        <begin position="20"/>
        <end position="38"/>
    </location>
</feature>
<keyword evidence="4" id="KW-1185">Reference proteome</keyword>
<dbReference type="Pfam" id="PF07760">
    <property type="entry name" value="DUF1616"/>
    <property type="match status" value="1"/>
</dbReference>
<dbReference type="PIRSF" id="PIRSF018671">
    <property type="entry name" value="UCP018671"/>
    <property type="match status" value="1"/>
</dbReference>
<dbReference type="OrthoDB" id="82282at2157"/>
<accession>A0A2V2N879</accession>
<organism evidence="3 4">
    <name type="scientific">Methanospirillum stamsii</name>
    <dbReference type="NCBI Taxonomy" id="1277351"/>
    <lineage>
        <taxon>Archaea</taxon>
        <taxon>Methanobacteriati</taxon>
        <taxon>Methanobacteriota</taxon>
        <taxon>Stenosarchaea group</taxon>
        <taxon>Methanomicrobia</taxon>
        <taxon>Methanomicrobiales</taxon>
        <taxon>Methanospirillaceae</taxon>
        <taxon>Methanospirillum</taxon>
    </lineage>
</organism>
<keyword evidence="1" id="KW-0472">Membrane</keyword>
<evidence type="ECO:0000256" key="1">
    <source>
        <dbReference type="SAM" id="Phobius"/>
    </source>
</evidence>
<dbReference type="EMBL" id="QGMZ01000030">
    <property type="protein sequence ID" value="PWR71781.1"/>
    <property type="molecule type" value="Genomic_DNA"/>
</dbReference>
<dbReference type="AlphaFoldDB" id="A0A2V2N879"/>
<gene>
    <name evidence="3" type="ORF">DLD82_13470</name>
</gene>
<proteinExistence type="predicted"/>
<keyword evidence="1" id="KW-0812">Transmembrane</keyword>
<dbReference type="InterPro" id="IPR011674">
    <property type="entry name" value="DUF1616"/>
</dbReference>
<feature type="transmembrane region" description="Helical" evidence="1">
    <location>
        <begin position="160"/>
        <end position="182"/>
    </location>
</feature>
<sequence length="324" mass="37170">MWGTINKAFFEVRIFPDLKVIFLWLFISLCAIYVPFLNTSPIRTLFALPVILFIPGYSLIAAFFPQKSDLDLIERIALSFGMSIAVVPLIGLALNYTPWGIRLDPIVISLSAFVLAMILIGQYRRGILPDEERYEFPFSQIIESVRDDFFSDGQTRFDRILSIILLISIITAISVTIFVIAVPKEGEKFTEFFILGENQMAADYPSKVFVGVQYPLFIGVGNHEYRNITYTIETHVMNMTFNPEDNTSTIMAMDLIDKDTLTIPHNETITRPYTFIPPGTGYNRIEFLLFNESVPNETIKNMDRINASYRDLHLWTQIYPAEKR</sequence>
<feature type="transmembrane region" description="Helical" evidence="1">
    <location>
        <begin position="76"/>
        <end position="94"/>
    </location>
</feature>
<evidence type="ECO:0000313" key="3">
    <source>
        <dbReference type="EMBL" id="PWR71781.1"/>
    </source>
</evidence>
<evidence type="ECO:0000313" key="4">
    <source>
        <dbReference type="Proteomes" id="UP000245934"/>
    </source>
</evidence>
<reference evidence="3 4" key="1">
    <citation type="submission" date="2018-05" db="EMBL/GenBank/DDBJ databases">
        <title>Draft genome of Methanospirillum stamsii Pt1.</title>
        <authorList>
            <person name="Dueholm M.S."/>
            <person name="Nielsen P.H."/>
            <person name="Bakmann L.F."/>
            <person name="Otzen D.E."/>
        </authorList>
    </citation>
    <scope>NUCLEOTIDE SEQUENCE [LARGE SCALE GENOMIC DNA]</scope>
    <source>
        <strain evidence="3 4">Pt1</strain>
    </source>
</reference>
<evidence type="ECO:0000259" key="2">
    <source>
        <dbReference type="Pfam" id="PF07760"/>
    </source>
</evidence>
<name>A0A2V2N879_9EURY</name>
<protein>
    <recommendedName>
        <fullName evidence="2">DUF1616 domain-containing protein</fullName>
    </recommendedName>
</protein>
<comment type="caution">
    <text evidence="3">The sequence shown here is derived from an EMBL/GenBank/DDBJ whole genome shotgun (WGS) entry which is preliminary data.</text>
</comment>
<dbReference type="InterPro" id="IPR014495">
    <property type="entry name" value="UCP018671"/>
</dbReference>
<keyword evidence="1" id="KW-1133">Transmembrane helix</keyword>
<feature type="domain" description="DUF1616" evidence="2">
    <location>
        <begin position="22"/>
        <end position="315"/>
    </location>
</feature>
<dbReference type="Proteomes" id="UP000245934">
    <property type="component" value="Unassembled WGS sequence"/>
</dbReference>
<feature type="transmembrane region" description="Helical" evidence="1">
    <location>
        <begin position="106"/>
        <end position="123"/>
    </location>
</feature>